<keyword evidence="13" id="KW-1133">Transmembrane helix</keyword>
<comment type="subcellular location">
    <subcellularLocation>
        <location evidence="1">Cell inner membrane</location>
        <topology evidence="1">Single-pass membrane protein</topology>
        <orientation evidence="1">Cytoplasmic side</orientation>
    </subcellularLocation>
    <subcellularLocation>
        <location evidence="13">Cell membrane</location>
    </subcellularLocation>
</comment>
<evidence type="ECO:0000256" key="12">
    <source>
        <dbReference type="PIRSR" id="PIRSR639901-2"/>
    </source>
</evidence>
<keyword evidence="7 13" id="KW-0808">Transferase</keyword>
<organism evidence="16 17">
    <name type="scientific">Natronocella acetinitrilica</name>
    <dbReference type="NCBI Taxonomy" id="414046"/>
    <lineage>
        <taxon>Bacteria</taxon>
        <taxon>Pseudomonadati</taxon>
        <taxon>Pseudomonadota</taxon>
        <taxon>Gammaproteobacteria</taxon>
        <taxon>Chromatiales</taxon>
        <taxon>Ectothiorhodospiraceae</taxon>
        <taxon>Natronocella</taxon>
    </lineage>
</organism>
<reference evidence="16" key="1">
    <citation type="submission" date="2022-03" db="EMBL/GenBank/DDBJ databases">
        <title>Genomic Encyclopedia of Type Strains, Phase III (KMG-III): the genomes of soil and plant-associated and newly described type strains.</title>
        <authorList>
            <person name="Whitman W."/>
        </authorList>
    </citation>
    <scope>NUCLEOTIDE SEQUENCE</scope>
    <source>
        <strain evidence="16">ANL 6-2</strain>
    </source>
</reference>
<proteinExistence type="inferred from homology"/>
<feature type="site" description="Transition state stabilizer" evidence="12">
    <location>
        <position position="130"/>
    </location>
</feature>
<comment type="similarity">
    <text evidence="3">Belongs to the glycosyltransferase group 1 family. Glycosyltransferase 30 subfamily.</text>
</comment>
<dbReference type="FunFam" id="3.40.50.11720:FF:000001">
    <property type="entry name" value="3-deoxy-D-manno-octulosonic acid transferase"/>
    <property type="match status" value="1"/>
</dbReference>
<dbReference type="EMBL" id="JALJXV010000001">
    <property type="protein sequence ID" value="MCP1673168.1"/>
    <property type="molecule type" value="Genomic_DNA"/>
</dbReference>
<evidence type="ECO:0000256" key="2">
    <source>
        <dbReference type="ARBA" id="ARBA00004713"/>
    </source>
</evidence>
<evidence type="ECO:0000259" key="15">
    <source>
        <dbReference type="Pfam" id="PF04413"/>
    </source>
</evidence>
<feature type="domain" description="Glycosyl transferase family 1" evidence="14">
    <location>
        <begin position="298"/>
        <end position="399"/>
    </location>
</feature>
<dbReference type="GO" id="GO:0043842">
    <property type="term" value="F:Kdo transferase activity"/>
    <property type="evidence" value="ECO:0007669"/>
    <property type="project" value="UniProtKB-EC"/>
</dbReference>
<protein>
    <recommendedName>
        <fullName evidence="5 13">3-deoxy-D-manno-octulosonic acid transferase</fullName>
        <shortName evidence="13">Kdo transferase</shortName>
        <ecNumber evidence="4 13">2.4.99.12</ecNumber>
    </recommendedName>
    <alternativeName>
        <fullName evidence="9 13">Lipid IV(A) 3-deoxy-D-manno-octulosonic acid transferase</fullName>
    </alternativeName>
</protein>
<comment type="catalytic activity">
    <reaction evidence="10 13">
        <text>lipid IVA (E. coli) + CMP-3-deoxy-beta-D-manno-octulosonate = alpha-Kdo-(2-&gt;6)-lipid IVA (E. coli) + CMP + H(+)</text>
        <dbReference type="Rhea" id="RHEA:28066"/>
        <dbReference type="ChEBI" id="CHEBI:15378"/>
        <dbReference type="ChEBI" id="CHEBI:58603"/>
        <dbReference type="ChEBI" id="CHEBI:60364"/>
        <dbReference type="ChEBI" id="CHEBI:60377"/>
        <dbReference type="ChEBI" id="CHEBI:85987"/>
        <dbReference type="EC" id="2.4.99.12"/>
    </reaction>
</comment>
<feature type="domain" description="3-deoxy-D-manno-octulosonic-acid transferase N-terminal" evidence="15">
    <location>
        <begin position="32"/>
        <end position="211"/>
    </location>
</feature>
<feature type="active site" description="Proton acceptor" evidence="11">
    <location>
        <position position="60"/>
    </location>
</feature>
<evidence type="ECO:0000313" key="16">
    <source>
        <dbReference type="EMBL" id="MCP1673168.1"/>
    </source>
</evidence>
<dbReference type="EC" id="2.4.99.12" evidence="4 13"/>
<dbReference type="GO" id="GO:0009245">
    <property type="term" value="P:lipid A biosynthetic process"/>
    <property type="evidence" value="ECO:0007669"/>
    <property type="project" value="TreeGrafter"/>
</dbReference>
<keyword evidence="13" id="KW-1003">Cell membrane</keyword>
<comment type="function">
    <text evidence="13">Involved in lipopolysaccharide (LPS) biosynthesis. Catalyzes the transfer of 3-deoxy-D-manno-octulosonate (Kdo) residue(s) from CMP-Kdo to lipid IV(A), the tetraacyldisaccharide-1,4'-bisphosphate precursor of lipid A.</text>
</comment>
<dbReference type="SUPFAM" id="SSF53756">
    <property type="entry name" value="UDP-Glycosyltransferase/glycogen phosphorylase"/>
    <property type="match status" value="1"/>
</dbReference>
<dbReference type="GO" id="GO:0009244">
    <property type="term" value="P:lipopolysaccharide core region biosynthetic process"/>
    <property type="evidence" value="ECO:0007669"/>
    <property type="project" value="UniProtKB-UniRule"/>
</dbReference>
<evidence type="ECO:0000256" key="6">
    <source>
        <dbReference type="ARBA" id="ARBA00022519"/>
    </source>
</evidence>
<comment type="pathway">
    <text evidence="2 13">Bacterial outer membrane biogenesis; LPS core biosynthesis.</text>
</comment>
<evidence type="ECO:0000256" key="7">
    <source>
        <dbReference type="ARBA" id="ARBA00022679"/>
    </source>
</evidence>
<dbReference type="InterPro" id="IPR007507">
    <property type="entry name" value="Glycos_transf_N"/>
</dbReference>
<evidence type="ECO:0000256" key="9">
    <source>
        <dbReference type="ARBA" id="ARBA00031445"/>
    </source>
</evidence>
<evidence type="ECO:0000256" key="5">
    <source>
        <dbReference type="ARBA" id="ARBA00019077"/>
    </source>
</evidence>
<keyword evidence="6" id="KW-0997">Cell inner membrane</keyword>
<dbReference type="InterPro" id="IPR001296">
    <property type="entry name" value="Glyco_trans_1"/>
</dbReference>
<sequence length="424" mass="46919">MRFAYTVLLYLLVPWMPLYLLWRGRRQPLYRKRWSERFFGHVPARVPRGSIWVHAASVGEVQAAGPFLRELRHRYPGIPLVVTTQTPTGALQLDRQFGDSVHHCYVPFDLPHAVAAFLNRLQPRLAIIVEMELWPNLFHGIHRRRIPLLLVNARLSASTAAGYSRVRRLMEPVLQCPTRIAAQSRDDARRLLELGAPDERLVVAGSLKFDQSVPASTREQGEVLRQQLGANRPTWIAASTREGEEEQVLAAHALVLKTLPETLLILVPRHPDRFDGVADLVQEAGFNLARRSEGGVCPAHVQVYLGDTMGELPLLYAASDIAFVGGSLVPMGAHNLLEPAALGLPVLVGLHTYNFADITRQLVEAGACDQVADANLLADAVIELLENPDRRADMGRAGRGMVEANRGATGFVIDEVKALLESSR</sequence>
<dbReference type="GO" id="GO:0005886">
    <property type="term" value="C:plasma membrane"/>
    <property type="evidence" value="ECO:0007669"/>
    <property type="project" value="UniProtKB-SubCell"/>
</dbReference>
<evidence type="ECO:0000256" key="1">
    <source>
        <dbReference type="ARBA" id="ARBA00004388"/>
    </source>
</evidence>
<dbReference type="PANTHER" id="PTHR42755">
    <property type="entry name" value="3-DEOXY-MANNO-OCTULOSONATE CYTIDYLYLTRANSFERASE"/>
    <property type="match status" value="1"/>
</dbReference>
<dbReference type="Proteomes" id="UP001205843">
    <property type="component" value="Unassembled WGS sequence"/>
</dbReference>
<evidence type="ECO:0000259" key="14">
    <source>
        <dbReference type="Pfam" id="PF00534"/>
    </source>
</evidence>
<evidence type="ECO:0000256" key="10">
    <source>
        <dbReference type="ARBA" id="ARBA00049183"/>
    </source>
</evidence>
<feature type="site" description="Transition state stabilizer" evidence="12">
    <location>
        <position position="208"/>
    </location>
</feature>
<dbReference type="PANTHER" id="PTHR42755:SF1">
    <property type="entry name" value="3-DEOXY-D-MANNO-OCTULOSONIC ACID TRANSFERASE, MITOCHONDRIAL-RELATED"/>
    <property type="match status" value="1"/>
</dbReference>
<dbReference type="InterPro" id="IPR038107">
    <property type="entry name" value="Glycos_transf_N_sf"/>
</dbReference>
<dbReference type="AlphaFoldDB" id="A0AAE3G2C9"/>
<keyword evidence="16" id="KW-0328">Glycosyltransferase</keyword>
<dbReference type="NCBIfam" id="NF004388">
    <property type="entry name" value="PRK05749.1-4"/>
    <property type="match status" value="1"/>
</dbReference>
<evidence type="ECO:0000256" key="8">
    <source>
        <dbReference type="ARBA" id="ARBA00022968"/>
    </source>
</evidence>
<evidence type="ECO:0000256" key="4">
    <source>
        <dbReference type="ARBA" id="ARBA00012621"/>
    </source>
</evidence>
<dbReference type="Gene3D" id="3.40.50.11720">
    <property type="entry name" value="3-Deoxy-D-manno-octulosonic-acid transferase, N-terminal domain"/>
    <property type="match status" value="1"/>
</dbReference>
<dbReference type="RefSeq" id="WP_253473062.1">
    <property type="nucleotide sequence ID" value="NZ_JALJXV010000001.1"/>
</dbReference>
<feature type="transmembrane region" description="Helical" evidence="13">
    <location>
        <begin position="6"/>
        <end position="22"/>
    </location>
</feature>
<evidence type="ECO:0000256" key="11">
    <source>
        <dbReference type="PIRSR" id="PIRSR639901-1"/>
    </source>
</evidence>
<dbReference type="Pfam" id="PF00534">
    <property type="entry name" value="Glycos_transf_1"/>
    <property type="match status" value="1"/>
</dbReference>
<keyword evidence="8" id="KW-0735">Signal-anchor</keyword>
<gene>
    <name evidence="16" type="ORF">J2T57_000260</name>
</gene>
<keyword evidence="13" id="KW-0472">Membrane</keyword>
<keyword evidence="17" id="KW-1185">Reference proteome</keyword>
<dbReference type="FunFam" id="3.40.50.2000:FF:000032">
    <property type="entry name" value="3-deoxy-D-manno-octulosonic acid transferase"/>
    <property type="match status" value="1"/>
</dbReference>
<comment type="caution">
    <text evidence="16">The sequence shown here is derived from an EMBL/GenBank/DDBJ whole genome shotgun (WGS) entry which is preliminary data.</text>
</comment>
<evidence type="ECO:0000256" key="13">
    <source>
        <dbReference type="RuleBase" id="RU365103"/>
    </source>
</evidence>
<dbReference type="Gene3D" id="3.40.50.2000">
    <property type="entry name" value="Glycogen Phosphorylase B"/>
    <property type="match status" value="1"/>
</dbReference>
<keyword evidence="13" id="KW-0448">Lipopolysaccharide biosynthesis</keyword>
<name>A0AAE3G2C9_9GAMM</name>
<accession>A0AAE3G2C9</accession>
<keyword evidence="13" id="KW-0812">Transmembrane</keyword>
<dbReference type="InterPro" id="IPR039901">
    <property type="entry name" value="Kdotransferase"/>
</dbReference>
<dbReference type="Pfam" id="PF04413">
    <property type="entry name" value="Glycos_transf_N"/>
    <property type="match status" value="1"/>
</dbReference>
<evidence type="ECO:0000256" key="3">
    <source>
        <dbReference type="ARBA" id="ARBA00006380"/>
    </source>
</evidence>
<evidence type="ECO:0000313" key="17">
    <source>
        <dbReference type="Proteomes" id="UP001205843"/>
    </source>
</evidence>